<dbReference type="Proteomes" id="UP000217790">
    <property type="component" value="Unassembled WGS sequence"/>
</dbReference>
<sequence>MNIFTTLLPGRVVGRRLFSSCHFPYSDLYSRRVPSAIFSTFPQPASFNTPFIRSYSRIPGTDPKKNENSFISEKDTIKTSTLTPESLMDKEPYYPITLPPSFMTEILERVLDVSICHPPLPFVKSGDNRIRFFDPAIIECLSPLLGRMTCCPGQDINDSNAFSSGGTIELMDNVVATYSILGEWDLSDMQAYADHSDYLPYLYEELLGKSFFHTLTYHR</sequence>
<reference evidence="2" key="1">
    <citation type="journal article" date="2017" name="Nat. Ecol. Evol.">
        <title>Genome expansion and lineage-specific genetic innovations in the forest pathogenic fungi Armillaria.</title>
        <authorList>
            <person name="Sipos G."/>
            <person name="Prasanna A.N."/>
            <person name="Walter M.C."/>
            <person name="O'Connor E."/>
            <person name="Balint B."/>
            <person name="Krizsan K."/>
            <person name="Kiss B."/>
            <person name="Hess J."/>
            <person name="Varga T."/>
            <person name="Slot J."/>
            <person name="Riley R."/>
            <person name="Boka B."/>
            <person name="Rigling D."/>
            <person name="Barry K."/>
            <person name="Lee J."/>
            <person name="Mihaltcheva S."/>
            <person name="LaButti K."/>
            <person name="Lipzen A."/>
            <person name="Waldron R."/>
            <person name="Moloney N.M."/>
            <person name="Sperisen C."/>
            <person name="Kredics L."/>
            <person name="Vagvoelgyi C."/>
            <person name="Patrignani A."/>
            <person name="Fitzpatrick D."/>
            <person name="Nagy I."/>
            <person name="Doyle S."/>
            <person name="Anderson J.B."/>
            <person name="Grigoriev I.V."/>
            <person name="Gueldener U."/>
            <person name="Muensterkoetter M."/>
            <person name="Nagy L.G."/>
        </authorList>
    </citation>
    <scope>NUCLEOTIDE SEQUENCE [LARGE SCALE GENOMIC DNA]</scope>
    <source>
        <strain evidence="2">Ar21-2</strain>
    </source>
</reference>
<proteinExistence type="predicted"/>
<accession>A0A2H3DL05</accession>
<gene>
    <name evidence="1" type="ORF">ARMGADRAFT_1078629</name>
</gene>
<name>A0A2H3DL05_ARMGA</name>
<keyword evidence="2" id="KW-1185">Reference proteome</keyword>
<evidence type="ECO:0000313" key="2">
    <source>
        <dbReference type="Proteomes" id="UP000217790"/>
    </source>
</evidence>
<dbReference type="AlphaFoldDB" id="A0A2H3DL05"/>
<dbReference type="OMA" id="VSICHPP"/>
<protein>
    <submittedName>
        <fullName evidence="1">Uncharacterized protein</fullName>
    </submittedName>
</protein>
<dbReference type="InParanoid" id="A0A2H3DL05"/>
<evidence type="ECO:0000313" key="1">
    <source>
        <dbReference type="EMBL" id="PBK94760.1"/>
    </source>
</evidence>
<organism evidence="1 2">
    <name type="scientific">Armillaria gallica</name>
    <name type="common">Bulbous honey fungus</name>
    <name type="synonym">Armillaria bulbosa</name>
    <dbReference type="NCBI Taxonomy" id="47427"/>
    <lineage>
        <taxon>Eukaryota</taxon>
        <taxon>Fungi</taxon>
        <taxon>Dikarya</taxon>
        <taxon>Basidiomycota</taxon>
        <taxon>Agaricomycotina</taxon>
        <taxon>Agaricomycetes</taxon>
        <taxon>Agaricomycetidae</taxon>
        <taxon>Agaricales</taxon>
        <taxon>Marasmiineae</taxon>
        <taxon>Physalacriaceae</taxon>
        <taxon>Armillaria</taxon>
    </lineage>
</organism>
<dbReference type="OrthoDB" id="10310152at2759"/>
<dbReference type="EMBL" id="KZ293653">
    <property type="protein sequence ID" value="PBK94760.1"/>
    <property type="molecule type" value="Genomic_DNA"/>
</dbReference>